<sequence length="114" mass="13123">MPSAFFIVRAIITDPDKRAAFDRWYETEHLPDAAKAFGIAKAWRFWSLDDPSLHQAMYQFDDEAKLNAMLQGDALQRLVADFNRDWPDVKRSRETLVLAQEFATRSCSPDEAQA</sequence>
<dbReference type="AlphaFoldDB" id="A0A2U3Q005"/>
<dbReference type="RefSeq" id="WP_122402724.1">
    <property type="nucleotide sequence ID" value="NZ_JAGIKT010000029.1"/>
</dbReference>
<evidence type="ECO:0000313" key="2">
    <source>
        <dbReference type="EMBL" id="SPP94753.1"/>
    </source>
</evidence>
<dbReference type="Proteomes" id="UP000246085">
    <property type="component" value="Chromosome BRAD3257"/>
</dbReference>
<evidence type="ECO:0000313" key="4">
    <source>
        <dbReference type="Proteomes" id="UP000669317"/>
    </source>
</evidence>
<dbReference type="Gene3D" id="3.30.70.100">
    <property type="match status" value="1"/>
</dbReference>
<evidence type="ECO:0008006" key="5">
    <source>
        <dbReference type="Google" id="ProtNLM"/>
    </source>
</evidence>
<proteinExistence type="predicted"/>
<dbReference type="InterPro" id="IPR011008">
    <property type="entry name" value="Dimeric_a/b-barrel"/>
</dbReference>
<organism evidence="2 3">
    <name type="scientific">Bradyrhizobium vignae</name>
    <dbReference type="NCBI Taxonomy" id="1549949"/>
    <lineage>
        <taxon>Bacteria</taxon>
        <taxon>Pseudomonadati</taxon>
        <taxon>Pseudomonadota</taxon>
        <taxon>Alphaproteobacteria</taxon>
        <taxon>Hyphomicrobiales</taxon>
        <taxon>Nitrobacteraceae</taxon>
        <taxon>Bradyrhizobium</taxon>
    </lineage>
</organism>
<dbReference type="EMBL" id="LS398110">
    <property type="protein sequence ID" value="SPP94753.1"/>
    <property type="molecule type" value="Genomic_DNA"/>
</dbReference>
<gene>
    <name evidence="2" type="ORF">BRAD3257_3739</name>
    <name evidence="1" type="ORF">JWS04_14920</name>
</gene>
<reference evidence="1 4" key="2">
    <citation type="submission" date="2021-03" db="EMBL/GenBank/DDBJ databases">
        <title>Genome Sequence of Bradyrhizobium vignae strain ISRA400.</title>
        <authorList>
            <person name="Tisa L.S."/>
            <person name="Svistoonoff S."/>
            <person name="Hocher V."/>
            <person name="Fall S."/>
            <person name="Zaiya A."/>
            <person name="Naing D."/>
            <person name="Niang N."/>
            <person name="Diouf A."/>
            <person name="Dasylva M.C."/>
            <person name="Toure O."/>
            <person name="Gueye M."/>
            <person name="Gully D."/>
            <person name="Tisseyre P."/>
            <person name="Simpson S."/>
            <person name="Morris K."/>
            <person name="Thomas W.K."/>
        </authorList>
    </citation>
    <scope>NUCLEOTIDE SEQUENCE [LARGE SCALE GENOMIC DNA]</scope>
    <source>
        <strain evidence="1 4">ISRA400</strain>
    </source>
</reference>
<protein>
    <recommendedName>
        <fullName evidence="5">EthD domain-containing protein</fullName>
    </recommendedName>
</protein>
<dbReference type="Proteomes" id="UP000669317">
    <property type="component" value="Unassembled WGS sequence"/>
</dbReference>
<keyword evidence="4" id="KW-1185">Reference proteome</keyword>
<dbReference type="EMBL" id="JAGIKT010000029">
    <property type="protein sequence ID" value="MBP0112351.1"/>
    <property type="molecule type" value="Genomic_DNA"/>
</dbReference>
<reference evidence="2 3" key="1">
    <citation type="submission" date="2018-03" db="EMBL/GenBank/DDBJ databases">
        <authorList>
            <person name="Gully D."/>
        </authorList>
    </citation>
    <scope>NUCLEOTIDE SEQUENCE [LARGE SCALE GENOMIC DNA]</scope>
    <source>
        <strain evidence="2">ORS3257</strain>
    </source>
</reference>
<evidence type="ECO:0000313" key="3">
    <source>
        <dbReference type="Proteomes" id="UP000246085"/>
    </source>
</evidence>
<dbReference type="KEGG" id="bvz:BRAD3257_3739"/>
<evidence type="ECO:0000313" key="1">
    <source>
        <dbReference type="EMBL" id="MBP0112351.1"/>
    </source>
</evidence>
<accession>A0A2U3Q005</accession>
<name>A0A2U3Q005_9BRAD</name>
<dbReference type="SUPFAM" id="SSF54909">
    <property type="entry name" value="Dimeric alpha+beta barrel"/>
    <property type="match status" value="1"/>
</dbReference>